<feature type="compositionally biased region" description="Basic and acidic residues" evidence="6">
    <location>
        <begin position="1048"/>
        <end position="1060"/>
    </location>
</feature>
<evidence type="ECO:0000313" key="10">
    <source>
        <dbReference type="EMBL" id="OQO15104.1"/>
    </source>
</evidence>
<evidence type="ECO:0000256" key="4">
    <source>
        <dbReference type="ARBA" id="ARBA00022989"/>
    </source>
</evidence>
<gene>
    <name evidence="10" type="ORF">B0A48_00486</name>
</gene>
<evidence type="ECO:0000256" key="1">
    <source>
        <dbReference type="ARBA" id="ARBA00004141"/>
    </source>
</evidence>
<comment type="subcellular location">
    <subcellularLocation>
        <location evidence="1">Membrane</location>
        <topology evidence="1">Multi-pass membrane protein</topology>
    </subcellularLocation>
</comment>
<evidence type="ECO:0000256" key="5">
    <source>
        <dbReference type="ARBA" id="ARBA00023136"/>
    </source>
</evidence>
<keyword evidence="4 7" id="KW-1133">Transmembrane helix</keyword>
<dbReference type="OrthoDB" id="9970435at2759"/>
<organism evidence="10 11">
    <name type="scientific">Cryoendolithus antarcticus</name>
    <dbReference type="NCBI Taxonomy" id="1507870"/>
    <lineage>
        <taxon>Eukaryota</taxon>
        <taxon>Fungi</taxon>
        <taxon>Dikarya</taxon>
        <taxon>Ascomycota</taxon>
        <taxon>Pezizomycotina</taxon>
        <taxon>Dothideomycetes</taxon>
        <taxon>Dothideomycetidae</taxon>
        <taxon>Cladosporiales</taxon>
        <taxon>Cladosporiaceae</taxon>
        <taxon>Cryoendolithus</taxon>
    </lineage>
</organism>
<comment type="caution">
    <text evidence="10">The sequence shown here is derived from an EMBL/GenBank/DDBJ whole genome shotgun (WGS) entry which is preliminary data.</text>
</comment>
<evidence type="ECO:0000259" key="8">
    <source>
        <dbReference type="PROSITE" id="PS51380"/>
    </source>
</evidence>
<dbReference type="GO" id="GO:0005794">
    <property type="term" value="C:Golgi apparatus"/>
    <property type="evidence" value="ECO:0007669"/>
    <property type="project" value="TreeGrafter"/>
</dbReference>
<dbReference type="EMBL" id="NAJO01000001">
    <property type="protein sequence ID" value="OQO15104.1"/>
    <property type="molecule type" value="Genomic_DNA"/>
</dbReference>
<feature type="compositionally biased region" description="Acidic residues" evidence="6">
    <location>
        <begin position="1061"/>
        <end position="1077"/>
    </location>
</feature>
<comment type="similarity">
    <text evidence="2">Belongs to the SYG1 (TC 2.A.94) family.</text>
</comment>
<feature type="transmembrane region" description="Helical" evidence="7">
    <location>
        <begin position="551"/>
        <end position="570"/>
    </location>
</feature>
<dbReference type="STRING" id="1507870.A0A1V8TUW2"/>
<evidence type="ECO:0000256" key="2">
    <source>
        <dbReference type="ARBA" id="ARBA00009665"/>
    </source>
</evidence>
<dbReference type="PANTHER" id="PTHR10783:SF103">
    <property type="entry name" value="SOLUTE CARRIER FAMILY 53 MEMBER 1"/>
    <property type="match status" value="1"/>
</dbReference>
<accession>A0A1V8TUW2</accession>
<evidence type="ECO:0000313" key="11">
    <source>
        <dbReference type="Proteomes" id="UP000192596"/>
    </source>
</evidence>
<dbReference type="InterPro" id="IPR004331">
    <property type="entry name" value="SPX_dom"/>
</dbReference>
<feature type="compositionally biased region" description="Basic and acidic residues" evidence="6">
    <location>
        <begin position="103"/>
        <end position="112"/>
    </location>
</feature>
<keyword evidence="3 7" id="KW-0812">Transmembrane</keyword>
<dbReference type="Pfam" id="PF03124">
    <property type="entry name" value="EXS"/>
    <property type="match status" value="1"/>
</dbReference>
<name>A0A1V8TUW2_9PEZI</name>
<dbReference type="CDD" id="cd14475">
    <property type="entry name" value="SPX_SYG1_like"/>
    <property type="match status" value="1"/>
</dbReference>
<dbReference type="PANTHER" id="PTHR10783">
    <property type="entry name" value="XENOTROPIC AND POLYTROPIC RETROVIRUS RECEPTOR 1-RELATED"/>
    <property type="match status" value="1"/>
</dbReference>
<dbReference type="InterPro" id="IPR004342">
    <property type="entry name" value="EXS_C"/>
</dbReference>
<feature type="transmembrane region" description="Helical" evidence="7">
    <location>
        <begin position="590"/>
        <end position="610"/>
    </location>
</feature>
<feature type="compositionally biased region" description="Polar residues" evidence="6">
    <location>
        <begin position="92"/>
        <end position="102"/>
    </location>
</feature>
<dbReference type="GO" id="GO:0000822">
    <property type="term" value="F:inositol hexakisphosphate binding"/>
    <property type="evidence" value="ECO:0007669"/>
    <property type="project" value="TreeGrafter"/>
</dbReference>
<proteinExistence type="inferred from homology"/>
<feature type="domain" description="EXS" evidence="8">
    <location>
        <begin position="749"/>
        <end position="943"/>
    </location>
</feature>
<dbReference type="GO" id="GO:0006817">
    <property type="term" value="P:phosphate ion transport"/>
    <property type="evidence" value="ECO:0007669"/>
    <property type="project" value="TreeGrafter"/>
</dbReference>
<feature type="transmembrane region" description="Helical" evidence="7">
    <location>
        <begin position="639"/>
        <end position="656"/>
    </location>
</feature>
<evidence type="ECO:0008006" key="12">
    <source>
        <dbReference type="Google" id="ProtNLM"/>
    </source>
</evidence>
<feature type="region of interest" description="Disordered" evidence="6">
    <location>
        <begin position="36"/>
        <end position="233"/>
    </location>
</feature>
<evidence type="ECO:0000256" key="3">
    <source>
        <dbReference type="ARBA" id="ARBA00022692"/>
    </source>
</evidence>
<feature type="transmembrane region" description="Helical" evidence="7">
    <location>
        <begin position="860"/>
        <end position="884"/>
    </location>
</feature>
<dbReference type="AlphaFoldDB" id="A0A1V8TUW2"/>
<dbReference type="PROSITE" id="PS51382">
    <property type="entry name" value="SPX"/>
    <property type="match status" value="1"/>
</dbReference>
<feature type="transmembrane region" description="Helical" evidence="7">
    <location>
        <begin position="815"/>
        <end position="840"/>
    </location>
</feature>
<feature type="compositionally biased region" description="Polar residues" evidence="6">
    <location>
        <begin position="127"/>
        <end position="139"/>
    </location>
</feature>
<evidence type="ECO:0000259" key="9">
    <source>
        <dbReference type="PROSITE" id="PS51382"/>
    </source>
</evidence>
<feature type="region of interest" description="Disordered" evidence="6">
    <location>
        <begin position="961"/>
        <end position="1121"/>
    </location>
</feature>
<feature type="domain" description="SPX" evidence="9">
    <location>
        <begin position="1"/>
        <end position="496"/>
    </location>
</feature>
<dbReference type="InParanoid" id="A0A1V8TUW2"/>
<feature type="transmembrane region" description="Helical" evidence="7">
    <location>
        <begin position="668"/>
        <end position="689"/>
    </location>
</feature>
<protein>
    <recommendedName>
        <fullName evidence="12">SPX domain-containing protein</fullName>
    </recommendedName>
</protein>
<dbReference type="FunCoup" id="A0A1V8TUW2">
    <property type="interactions" value="952"/>
</dbReference>
<evidence type="ECO:0000256" key="6">
    <source>
        <dbReference type="SAM" id="MobiDB-lite"/>
    </source>
</evidence>
<dbReference type="Proteomes" id="UP000192596">
    <property type="component" value="Unassembled WGS sequence"/>
</dbReference>
<dbReference type="Pfam" id="PF03105">
    <property type="entry name" value="SPX"/>
    <property type="match status" value="1"/>
</dbReference>
<dbReference type="PROSITE" id="PS51380">
    <property type="entry name" value="EXS"/>
    <property type="match status" value="1"/>
</dbReference>
<dbReference type="GO" id="GO:0005886">
    <property type="term" value="C:plasma membrane"/>
    <property type="evidence" value="ECO:0007669"/>
    <property type="project" value="TreeGrafter"/>
</dbReference>
<keyword evidence="5 7" id="KW-0472">Membrane</keyword>
<evidence type="ECO:0000256" key="7">
    <source>
        <dbReference type="SAM" id="Phobius"/>
    </source>
</evidence>
<sequence length="1121" mass="125899">MKFAKELQDSLVPEWQEKYLDYKNAKKKLKNVARAIRAADKSPGSVKGNANGTNGPESLRNAPVYSWLNRDRRRSQAEVPESRGGLMHTRSRSVNDNPNSHNEGQEDGDRTPKASARSIPINERSPLRSNNDGQTSQQGRGMMRYGSIIGSPPIAEESPAMAQLQKQASLLELPDPALNPNAPKKGQQAGAGSDVDQPVTFTAPRYGGKGDKASNSDARGAAPNTPLSGLDAPRYKSLFQPKRMNSLPGNIRPFVKRVFTGGFPSPYAPGNQTTDIALEAYRELDFRQAEFFMYLDKQLEKIEDFYKTKENESNKRLEVLREQLHVMRNQRLDEIVHAERHNLKSAMNGKQTNGVAAPNQMDSDDDRTALAHRRSSAAPWLASVAKTVDKTVDKLVPGHVGKTSQALAKLGTPDAPKGLEAHAAGLPDHRDYSRKATEKDVPYRVAKRKLKLALAEYYRGLELLKSYALLNRTAFRKINKKYDKAVNARPPGRYMAEKVSKAYFVNSDVIDGHITAVEDLYARYFERGNHKMAVGKLRAKMARAGDYTGSMWRQAAFVAAGTVFGIQGLVYGAEQLLQDDDVALSTTTSYLLQLYGGFFLIVFLSGFFVLDARAFTRAKVNYQFVFEFDNRNMLHWKELSELPAVFYFLLGVTIWLNFQQVGGMEMFIYWPVVLIGLSLFIFCSPLPFFYHQARRWFMYSLWRLTLAGIYPVEFRDFFLGDMFCSMTYAMGNIEVFFCLYARHWSHPDVCNSSHSRLLGFLTCLPGIWRGLQCLRRYYDTRNVFPHLVNGGKYTFTILAALSLSTFRMKKTTPMLAFFITCATVNSIYCSIWDVVMDWSLGVPSAKHKFLRETLAYKNVWWYYVAMCLDPVLRFNWIFYAIYAYDAQHSSIVSFMIAFSEVCRRGMWTLFRVENEHCTNVGRFRASRDVPLPYEIDVRSRESRLAKAEEDDVLDARVMGHGVEVDGAGPPPPKARASPTSHRPRTAPASGDELSRHTTRTTGATLEHGITPVSAADSLRRRQTGTAASSPIARALRRVGSTMLNAHQQDYERKRKPPLDDAKDDDSDGDDGSSESEGEAPNSKKHDKKPGPSRDDEDESESRAEIQEAQEALSLAGAGGKT</sequence>
<reference evidence="11" key="1">
    <citation type="submission" date="2017-03" db="EMBL/GenBank/DDBJ databases">
        <title>Genomes of endolithic fungi from Antarctica.</title>
        <authorList>
            <person name="Coleine C."/>
            <person name="Masonjones S."/>
            <person name="Stajich J.E."/>
        </authorList>
    </citation>
    <scope>NUCLEOTIDE SEQUENCE [LARGE SCALE GENOMIC DNA]</scope>
    <source>
        <strain evidence="11">CCFEE 5527</strain>
    </source>
</reference>
<keyword evidence="11" id="KW-1185">Reference proteome</keyword>
<dbReference type="GO" id="GO:0016036">
    <property type="term" value="P:cellular response to phosphate starvation"/>
    <property type="evidence" value="ECO:0007669"/>
    <property type="project" value="TreeGrafter"/>
</dbReference>